<evidence type="ECO:0000256" key="1">
    <source>
        <dbReference type="SAM" id="Phobius"/>
    </source>
</evidence>
<dbReference type="EMBL" id="JAWJWE010000001">
    <property type="protein sequence ID" value="KAK6644291.1"/>
    <property type="molecule type" value="Genomic_DNA"/>
</dbReference>
<proteinExistence type="predicted"/>
<protein>
    <submittedName>
        <fullName evidence="2">Uncharacterized protein</fullName>
    </submittedName>
</protein>
<feature type="non-terminal residue" evidence="2">
    <location>
        <position position="51"/>
    </location>
</feature>
<keyword evidence="1" id="KW-1133">Transmembrane helix</keyword>
<accession>A0AAN8XQL2</accession>
<keyword evidence="1" id="KW-0472">Membrane</keyword>
<organism evidence="2 3">
    <name type="scientific">Polyplax serrata</name>
    <name type="common">Common mouse louse</name>
    <dbReference type="NCBI Taxonomy" id="468196"/>
    <lineage>
        <taxon>Eukaryota</taxon>
        <taxon>Metazoa</taxon>
        <taxon>Ecdysozoa</taxon>
        <taxon>Arthropoda</taxon>
        <taxon>Hexapoda</taxon>
        <taxon>Insecta</taxon>
        <taxon>Pterygota</taxon>
        <taxon>Neoptera</taxon>
        <taxon>Paraneoptera</taxon>
        <taxon>Psocodea</taxon>
        <taxon>Troctomorpha</taxon>
        <taxon>Phthiraptera</taxon>
        <taxon>Anoplura</taxon>
        <taxon>Polyplacidae</taxon>
        <taxon>Polyplax</taxon>
    </lineage>
</organism>
<evidence type="ECO:0000313" key="3">
    <source>
        <dbReference type="Proteomes" id="UP001372834"/>
    </source>
</evidence>
<dbReference type="AlphaFoldDB" id="A0AAN8XQL2"/>
<reference evidence="2 3" key="1">
    <citation type="submission" date="2023-10" db="EMBL/GenBank/DDBJ databases">
        <title>Genomes of two closely related lineages of the louse Polyplax serrata with different host specificities.</title>
        <authorList>
            <person name="Martinu J."/>
            <person name="Tarabai H."/>
            <person name="Stefka J."/>
            <person name="Hypsa V."/>
        </authorList>
    </citation>
    <scope>NUCLEOTIDE SEQUENCE [LARGE SCALE GENOMIC DNA]</scope>
    <source>
        <strain evidence="2">HR10_N</strain>
    </source>
</reference>
<sequence>MDGLRDRQTDRGRELNYIFFSVMGEGVYSGGLISSSLIKHQLKRTKKCGEN</sequence>
<keyword evidence="1" id="KW-0812">Transmembrane</keyword>
<evidence type="ECO:0000313" key="2">
    <source>
        <dbReference type="EMBL" id="KAK6644291.1"/>
    </source>
</evidence>
<feature type="transmembrane region" description="Helical" evidence="1">
    <location>
        <begin position="17"/>
        <end position="38"/>
    </location>
</feature>
<gene>
    <name evidence="2" type="ORF">RUM43_000558</name>
</gene>
<dbReference type="Proteomes" id="UP001372834">
    <property type="component" value="Unassembled WGS sequence"/>
</dbReference>
<comment type="caution">
    <text evidence="2">The sequence shown here is derived from an EMBL/GenBank/DDBJ whole genome shotgun (WGS) entry which is preliminary data.</text>
</comment>
<name>A0AAN8XQL2_POLSC</name>